<dbReference type="Gene3D" id="1.20.120.520">
    <property type="entry name" value="nmb1532 protein domain like"/>
    <property type="match status" value="1"/>
</dbReference>
<gene>
    <name evidence="2" type="ORF">MFMK1_001665</name>
</gene>
<accession>A0AAU0UPS3</accession>
<evidence type="ECO:0000313" key="2">
    <source>
        <dbReference type="EMBL" id="WRO21844.1"/>
    </source>
</evidence>
<dbReference type="KEGG" id="dbc:MFMK1_001665"/>
<organism evidence="2 3">
    <name type="scientific">Metallumcola ferriviriculae</name>
    <dbReference type="NCBI Taxonomy" id="3039180"/>
    <lineage>
        <taxon>Bacteria</taxon>
        <taxon>Bacillati</taxon>
        <taxon>Bacillota</taxon>
        <taxon>Clostridia</taxon>
        <taxon>Neomoorellales</taxon>
        <taxon>Desulfitibacteraceae</taxon>
        <taxon>Metallumcola</taxon>
    </lineage>
</organism>
<dbReference type="EMBL" id="CP121694">
    <property type="protein sequence ID" value="WRO21844.1"/>
    <property type="molecule type" value="Genomic_DNA"/>
</dbReference>
<proteinExistence type="predicted"/>
<dbReference type="RefSeq" id="WP_366924672.1">
    <property type="nucleotide sequence ID" value="NZ_CP121694.1"/>
</dbReference>
<protein>
    <submittedName>
        <fullName evidence="2">Hemerythrin domain-containing protein</fullName>
    </submittedName>
</protein>
<feature type="domain" description="Hemerythrin-like" evidence="1">
    <location>
        <begin position="5"/>
        <end position="129"/>
    </location>
</feature>
<dbReference type="Pfam" id="PF01814">
    <property type="entry name" value="Hemerythrin"/>
    <property type="match status" value="1"/>
</dbReference>
<dbReference type="Proteomes" id="UP001329915">
    <property type="component" value="Chromosome"/>
</dbReference>
<evidence type="ECO:0000259" key="1">
    <source>
        <dbReference type="Pfam" id="PF01814"/>
    </source>
</evidence>
<sequence length="139" mass="16231">MSWVKHYHDDHMAVMRLLAKLEGNIKEIEMGEKRTHLNLELEEFARVIREVIIPHFKHEETGIYARIAEVSEEERDFINRMLEEHRRLYVAFEDYLSAVDSLDEAKLAAAGKIIIDILAKHIKKEELVIPKIAAKLDIS</sequence>
<dbReference type="AlphaFoldDB" id="A0AAU0UPS3"/>
<name>A0AAU0UPS3_9FIRM</name>
<reference evidence="2 3" key="1">
    <citation type="submission" date="2023-04" db="EMBL/GenBank/DDBJ databases">
        <authorList>
            <person name="Hsu D."/>
        </authorList>
    </citation>
    <scope>NUCLEOTIDE SEQUENCE [LARGE SCALE GENOMIC DNA]</scope>
    <source>
        <strain evidence="2 3">MK1</strain>
    </source>
</reference>
<dbReference type="InterPro" id="IPR012312">
    <property type="entry name" value="Hemerythrin-like"/>
</dbReference>
<keyword evidence="3" id="KW-1185">Reference proteome</keyword>
<evidence type="ECO:0000313" key="3">
    <source>
        <dbReference type="Proteomes" id="UP001329915"/>
    </source>
</evidence>